<sequence>MNELNTRDEVQPASAMLQMPRQNPPIDRTAAVSANTDPDAPGVEADFFPLLAGLASLLV</sequence>
<feature type="compositionally biased region" description="Basic and acidic residues" evidence="1">
    <location>
        <begin position="1"/>
        <end position="10"/>
    </location>
</feature>
<proteinExistence type="predicted"/>
<keyword evidence="3" id="KW-1185">Reference proteome</keyword>
<protein>
    <submittedName>
        <fullName evidence="2">Uncharacterized protein</fullName>
    </submittedName>
</protein>
<comment type="caution">
    <text evidence="2">The sequence shown here is derived from an EMBL/GenBank/DDBJ whole genome shotgun (WGS) entry which is preliminary data.</text>
</comment>
<evidence type="ECO:0000256" key="1">
    <source>
        <dbReference type="SAM" id="MobiDB-lite"/>
    </source>
</evidence>
<organism evidence="2 3">
    <name type="scientific">Streptomyces violaceorubidus</name>
    <dbReference type="NCBI Taxonomy" id="284042"/>
    <lineage>
        <taxon>Bacteria</taxon>
        <taxon>Bacillati</taxon>
        <taxon>Actinomycetota</taxon>
        <taxon>Actinomycetes</taxon>
        <taxon>Kitasatosporales</taxon>
        <taxon>Streptomycetaceae</taxon>
        <taxon>Streptomyces</taxon>
    </lineage>
</organism>
<feature type="region of interest" description="Disordered" evidence="1">
    <location>
        <begin position="1"/>
        <end position="38"/>
    </location>
</feature>
<reference evidence="2 3" key="1">
    <citation type="submission" date="2024-06" db="EMBL/GenBank/DDBJ databases">
        <title>The Natural Products Discovery Center: Release of the First 8490 Sequenced Strains for Exploring Actinobacteria Biosynthetic Diversity.</title>
        <authorList>
            <person name="Kalkreuter E."/>
            <person name="Kautsar S.A."/>
            <person name="Yang D."/>
            <person name="Bader C.D."/>
            <person name="Teijaro C.N."/>
            <person name="Fluegel L."/>
            <person name="Davis C.M."/>
            <person name="Simpson J.R."/>
            <person name="Lauterbach L."/>
            <person name="Steele A.D."/>
            <person name="Gui C."/>
            <person name="Meng S."/>
            <person name="Li G."/>
            <person name="Viehrig K."/>
            <person name="Ye F."/>
            <person name="Su P."/>
            <person name="Kiefer A.F."/>
            <person name="Nichols A."/>
            <person name="Cepeda A.J."/>
            <person name="Yan W."/>
            <person name="Fan B."/>
            <person name="Jiang Y."/>
            <person name="Adhikari A."/>
            <person name="Zheng C.-J."/>
            <person name="Schuster L."/>
            <person name="Cowan T.M."/>
            <person name="Smanski M.J."/>
            <person name="Chevrette M.G."/>
            <person name="De Carvalho L.P.S."/>
            <person name="Shen B."/>
        </authorList>
    </citation>
    <scope>NUCLEOTIDE SEQUENCE [LARGE SCALE GENOMIC DNA]</scope>
    <source>
        <strain evidence="2 3">NPDC001615</strain>
    </source>
</reference>
<evidence type="ECO:0000313" key="2">
    <source>
        <dbReference type="EMBL" id="MER6168026.1"/>
    </source>
</evidence>
<dbReference type="RefSeq" id="WP_352149425.1">
    <property type="nucleotide sequence ID" value="NZ_JBEOZY010000034.1"/>
</dbReference>
<name>A0ABV1T222_9ACTN</name>
<evidence type="ECO:0000313" key="3">
    <source>
        <dbReference type="Proteomes" id="UP001496720"/>
    </source>
</evidence>
<dbReference type="Proteomes" id="UP001496720">
    <property type="component" value="Unassembled WGS sequence"/>
</dbReference>
<accession>A0ABV1T222</accession>
<gene>
    <name evidence="2" type="ORF">ABT188_26340</name>
</gene>
<dbReference type="EMBL" id="JBEOZY010000034">
    <property type="protein sequence ID" value="MER6168026.1"/>
    <property type="molecule type" value="Genomic_DNA"/>
</dbReference>